<dbReference type="PROSITE" id="PS50943">
    <property type="entry name" value="HTH_CROC1"/>
    <property type="match status" value="1"/>
</dbReference>
<dbReference type="Gene3D" id="1.10.260.40">
    <property type="entry name" value="lambda repressor-like DNA-binding domains"/>
    <property type="match status" value="1"/>
</dbReference>
<evidence type="ECO:0000259" key="1">
    <source>
        <dbReference type="PROSITE" id="PS50943"/>
    </source>
</evidence>
<dbReference type="SUPFAM" id="SSF47413">
    <property type="entry name" value="lambda repressor-like DNA-binding domains"/>
    <property type="match status" value="1"/>
</dbReference>
<dbReference type="SMART" id="SM00530">
    <property type="entry name" value="HTH_XRE"/>
    <property type="match status" value="1"/>
</dbReference>
<dbReference type="Pfam" id="PF01381">
    <property type="entry name" value="HTH_3"/>
    <property type="match status" value="1"/>
</dbReference>
<dbReference type="RefSeq" id="WP_220228968.1">
    <property type="nucleotide sequence ID" value="NZ_JAICBX010000002.1"/>
</dbReference>
<organism evidence="2 3">
    <name type="scientific">Flavimaribacter sediminis</name>
    <dbReference type="NCBI Taxonomy" id="2865987"/>
    <lineage>
        <taxon>Bacteria</taxon>
        <taxon>Pseudomonadati</taxon>
        <taxon>Pseudomonadota</taxon>
        <taxon>Alphaproteobacteria</taxon>
        <taxon>Hyphomicrobiales</taxon>
        <taxon>Rhizobiaceae</taxon>
        <taxon>Flavimaribacter</taxon>
    </lineage>
</organism>
<gene>
    <name evidence="2" type="ORF">K1W69_14155</name>
</gene>
<proteinExistence type="predicted"/>
<dbReference type="InterPro" id="IPR010982">
    <property type="entry name" value="Lambda_DNA-bd_dom_sf"/>
</dbReference>
<sequence>MTPFGQALRDMRRKRGISQKTMAAAIGVTPAYVSALEHGHRGQPSWELLQRIIGYFNVIWDEAEELQKLASVSHPRIVVDTSGLSVDATRLANRLASDIGKLDEADIREMLSLLETRSPDVPR</sequence>
<keyword evidence="3" id="KW-1185">Reference proteome</keyword>
<dbReference type="InterPro" id="IPR001387">
    <property type="entry name" value="Cro/C1-type_HTH"/>
</dbReference>
<reference evidence="2" key="1">
    <citation type="submission" date="2021-08" db="EMBL/GenBank/DDBJ databases">
        <title>Hoeflea bacterium WL0058 sp. nov., isolated from the sediment.</title>
        <authorList>
            <person name="Wang L."/>
            <person name="Zhang D."/>
        </authorList>
    </citation>
    <scope>NUCLEOTIDE SEQUENCE</scope>
    <source>
        <strain evidence="2">WL0058</strain>
    </source>
</reference>
<dbReference type="EMBL" id="JAICBX010000002">
    <property type="protein sequence ID" value="MBW8638335.1"/>
    <property type="molecule type" value="Genomic_DNA"/>
</dbReference>
<evidence type="ECO:0000313" key="3">
    <source>
        <dbReference type="Proteomes" id="UP001196509"/>
    </source>
</evidence>
<accession>A0AAE2ZP92</accession>
<feature type="domain" description="HTH cro/C1-type" evidence="1">
    <location>
        <begin position="8"/>
        <end position="66"/>
    </location>
</feature>
<evidence type="ECO:0000313" key="2">
    <source>
        <dbReference type="EMBL" id="MBW8638335.1"/>
    </source>
</evidence>
<dbReference type="GO" id="GO:0003677">
    <property type="term" value="F:DNA binding"/>
    <property type="evidence" value="ECO:0007669"/>
    <property type="project" value="InterPro"/>
</dbReference>
<protein>
    <submittedName>
        <fullName evidence="2">Helix-turn-helix domain-containing protein</fullName>
    </submittedName>
</protein>
<comment type="caution">
    <text evidence="2">The sequence shown here is derived from an EMBL/GenBank/DDBJ whole genome shotgun (WGS) entry which is preliminary data.</text>
</comment>
<dbReference type="Proteomes" id="UP001196509">
    <property type="component" value="Unassembled WGS sequence"/>
</dbReference>
<name>A0AAE2ZP92_9HYPH</name>
<dbReference type="CDD" id="cd00093">
    <property type="entry name" value="HTH_XRE"/>
    <property type="match status" value="1"/>
</dbReference>
<dbReference type="AlphaFoldDB" id="A0AAE2ZP92"/>